<dbReference type="Proteomes" id="UP001497533">
    <property type="component" value="Chromosome"/>
</dbReference>
<dbReference type="InterPro" id="IPR013185">
    <property type="entry name" value="Transl_elong_KOW-like"/>
</dbReference>
<dbReference type="RefSeq" id="WP_341764726.1">
    <property type="nucleotide sequence ID" value="NZ_OZ034688.1"/>
</dbReference>
<evidence type="ECO:0000256" key="9">
    <source>
        <dbReference type="NCBIfam" id="TIGR00038"/>
    </source>
</evidence>
<comment type="PTM">
    <text evidence="8">May be beta-lysylated on the epsilon-amino group of Lys-34 by the combined action of EpmA and EpmB, and then hydroxylated on the C5 position of the same residue by EpmC (if this protein is present). Lysylation is critical for the stimulatory effect of EF-P on peptide-bond formation. The lysylation moiety may extend toward the peptidyltransferase center and stabilize the terminal 3-CCA end of the tRNA. Hydroxylation of the C5 position on Lys-34 may allow additional potential stabilizing hydrogen-bond interactions with the P-tRNA.</text>
</comment>
<keyword evidence="5 8" id="KW-0251">Elongation factor</keyword>
<dbReference type="Gene3D" id="2.40.50.140">
    <property type="entry name" value="Nucleic acid-binding proteins"/>
    <property type="match status" value="2"/>
</dbReference>
<evidence type="ECO:0000256" key="10">
    <source>
        <dbReference type="RuleBase" id="RU004389"/>
    </source>
</evidence>
<dbReference type="EMBL" id="OZ034688">
    <property type="protein sequence ID" value="CAL1329255.1"/>
    <property type="molecule type" value="Genomic_DNA"/>
</dbReference>
<comment type="function">
    <text evidence="8">Involved in peptide bond synthesis. Alleviates ribosome stalling that occurs when 3 or more consecutive Pro residues or the sequence PPG is present in a protein, possibly by augmenting the peptidyl transferase activity of the ribosome. Modification of Lys-34 is required for alleviation.</text>
</comment>
<dbReference type="CDD" id="cd05794">
    <property type="entry name" value="S1_EF-P_repeat_2"/>
    <property type="match status" value="1"/>
</dbReference>
<feature type="domain" description="Elongation factor P C-terminal" evidence="11">
    <location>
        <begin position="131"/>
        <end position="186"/>
    </location>
</feature>
<evidence type="ECO:0000256" key="8">
    <source>
        <dbReference type="HAMAP-Rule" id="MF_00141"/>
    </source>
</evidence>
<keyword evidence="6 8" id="KW-0648">Protein biosynthesis</keyword>
<keyword evidence="7 8" id="KW-0379">Hydroxylation</keyword>
<dbReference type="Gene3D" id="2.30.30.30">
    <property type="match status" value="1"/>
</dbReference>
<dbReference type="GO" id="GO:0003746">
    <property type="term" value="F:translation elongation factor activity"/>
    <property type="evidence" value="ECO:0007669"/>
    <property type="project" value="UniProtKB-KW"/>
</dbReference>
<evidence type="ECO:0000256" key="4">
    <source>
        <dbReference type="ARBA" id="ARBA00022490"/>
    </source>
</evidence>
<dbReference type="InterPro" id="IPR008991">
    <property type="entry name" value="Translation_prot_SH3-like_sf"/>
</dbReference>
<dbReference type="NCBIfam" id="NF001810">
    <property type="entry name" value="PRK00529.1"/>
    <property type="match status" value="1"/>
</dbReference>
<dbReference type="PANTHER" id="PTHR30053:SF12">
    <property type="entry name" value="ELONGATION FACTOR P (EF-P) FAMILY PROTEIN"/>
    <property type="match status" value="1"/>
</dbReference>
<dbReference type="SMART" id="SM00841">
    <property type="entry name" value="Elong-fact-P_C"/>
    <property type="match status" value="1"/>
</dbReference>
<name>A0ABM9NP59_9GAMM</name>
<evidence type="ECO:0000256" key="6">
    <source>
        <dbReference type="ARBA" id="ARBA00022917"/>
    </source>
</evidence>
<dbReference type="InterPro" id="IPR001059">
    <property type="entry name" value="Transl_elong_P/YeiP_cen"/>
</dbReference>
<dbReference type="Pfam" id="PF01132">
    <property type="entry name" value="EFP"/>
    <property type="match status" value="1"/>
</dbReference>
<comment type="subcellular location">
    <subcellularLocation>
        <location evidence="1 8">Cytoplasm</location>
    </subcellularLocation>
</comment>
<accession>A0ABM9NP59</accession>
<dbReference type="SMART" id="SM01185">
    <property type="entry name" value="EFP"/>
    <property type="match status" value="1"/>
</dbReference>
<reference evidence="13" key="1">
    <citation type="submission" date="2024-04" db="EMBL/GenBank/DDBJ databases">
        <authorList>
            <person name="Manzano-Marin A."/>
            <person name="Manzano-Marin A."/>
            <person name="Alejandro Manzano Marin A."/>
        </authorList>
    </citation>
    <scope>NUCLEOTIDE SEQUENCE [LARGE SCALE GENOMIC DNA]</scope>
    <source>
        <strain evidence="13">TABTEA</strain>
    </source>
</reference>
<dbReference type="NCBIfam" id="TIGR00038">
    <property type="entry name" value="efp"/>
    <property type="match status" value="1"/>
</dbReference>
<dbReference type="InterPro" id="IPR012340">
    <property type="entry name" value="NA-bd_OB-fold"/>
</dbReference>
<dbReference type="InterPro" id="IPR014722">
    <property type="entry name" value="Rib_uL2_dom2"/>
</dbReference>
<dbReference type="SUPFAM" id="SSF50104">
    <property type="entry name" value="Translation proteins SH3-like domain"/>
    <property type="match status" value="1"/>
</dbReference>
<dbReference type="PANTHER" id="PTHR30053">
    <property type="entry name" value="ELONGATION FACTOR P"/>
    <property type="match status" value="1"/>
</dbReference>
<sequence>MITYNTNEFCSGLKIILDKEPSVILNAEFVKPGKGQAFVRVRIKKLISKKILEKIFKTTDYVESANITEINLTYLYNDNELWYFINNKTFEQLSADKKSVGSNAKWLIHQIDCCITLWNGHPIIVTPPNFIELKVISTSPYIKGNTVNGSSKQAILNTGAIVKVPSFIKKNEIIRVDTRSGEYISRIKS</sequence>
<dbReference type="Pfam" id="PF08207">
    <property type="entry name" value="EFP_N"/>
    <property type="match status" value="1"/>
</dbReference>
<evidence type="ECO:0000256" key="3">
    <source>
        <dbReference type="ARBA" id="ARBA00009479"/>
    </source>
</evidence>
<dbReference type="SUPFAM" id="SSF50249">
    <property type="entry name" value="Nucleic acid-binding proteins"/>
    <property type="match status" value="2"/>
</dbReference>
<evidence type="ECO:0000256" key="1">
    <source>
        <dbReference type="ARBA" id="ARBA00004496"/>
    </source>
</evidence>
<evidence type="ECO:0000259" key="12">
    <source>
        <dbReference type="SMART" id="SM01185"/>
    </source>
</evidence>
<evidence type="ECO:0000313" key="14">
    <source>
        <dbReference type="Proteomes" id="UP001497533"/>
    </source>
</evidence>
<gene>
    <name evidence="8 13" type="primary">efp</name>
    <name evidence="13" type="ORF">PRHACTZTBTEA_333</name>
</gene>
<evidence type="ECO:0000256" key="7">
    <source>
        <dbReference type="ARBA" id="ARBA00023278"/>
    </source>
</evidence>
<dbReference type="InterPro" id="IPR011768">
    <property type="entry name" value="Transl_elongation_fac_P"/>
</dbReference>
<dbReference type="InterPro" id="IPR020599">
    <property type="entry name" value="Transl_elong_fac_P/YeiP"/>
</dbReference>
<organism evidence="13 14">
    <name type="scientific">Candidatus Providencia siddallii</name>
    <dbReference type="NCBI Taxonomy" id="1715285"/>
    <lineage>
        <taxon>Bacteria</taxon>
        <taxon>Pseudomonadati</taxon>
        <taxon>Pseudomonadota</taxon>
        <taxon>Gammaproteobacteria</taxon>
        <taxon>Enterobacterales</taxon>
        <taxon>Morganellaceae</taxon>
        <taxon>Providencia</taxon>
    </lineage>
</organism>
<dbReference type="PIRSF" id="PIRSF005901">
    <property type="entry name" value="EF-P"/>
    <property type="match status" value="1"/>
</dbReference>
<feature type="modified residue" description="N6-(3,6-diaminohexanoyl)-5-hydroxylysine" evidence="8">
    <location>
        <position position="34"/>
    </location>
</feature>
<evidence type="ECO:0000259" key="11">
    <source>
        <dbReference type="SMART" id="SM00841"/>
    </source>
</evidence>
<evidence type="ECO:0000313" key="13">
    <source>
        <dbReference type="EMBL" id="CAL1329255.1"/>
    </source>
</evidence>
<dbReference type="Pfam" id="PF09285">
    <property type="entry name" value="Elong-fact-P_C"/>
    <property type="match status" value="1"/>
</dbReference>
<protein>
    <recommendedName>
        <fullName evidence="8 9">Elongation factor P</fullName>
        <shortName evidence="8">EF-P</shortName>
    </recommendedName>
</protein>
<keyword evidence="4 8" id="KW-0963">Cytoplasm</keyword>
<evidence type="ECO:0000256" key="5">
    <source>
        <dbReference type="ARBA" id="ARBA00022768"/>
    </source>
</evidence>
<keyword evidence="14" id="KW-1185">Reference proteome</keyword>
<comment type="similarity">
    <text evidence="3 8 10">Belongs to the elongation factor P family.</text>
</comment>
<dbReference type="CDD" id="cd04470">
    <property type="entry name" value="S1_EF-P_repeat_1"/>
    <property type="match status" value="1"/>
</dbReference>
<proteinExistence type="inferred from homology"/>
<dbReference type="InterPro" id="IPR015365">
    <property type="entry name" value="Elong-fact-P_C"/>
</dbReference>
<feature type="domain" description="Translation elongation factor P/YeiP central" evidence="12">
    <location>
        <begin position="69"/>
        <end position="123"/>
    </location>
</feature>
<dbReference type="HAMAP" id="MF_00141">
    <property type="entry name" value="EF_P"/>
    <property type="match status" value="1"/>
</dbReference>
<evidence type="ECO:0000256" key="2">
    <source>
        <dbReference type="ARBA" id="ARBA00004815"/>
    </source>
</evidence>
<comment type="pathway">
    <text evidence="2 8">Protein biosynthesis; polypeptide chain elongation.</text>
</comment>